<dbReference type="InterPro" id="IPR050111">
    <property type="entry name" value="C-type_lectin/snaclec_domain"/>
</dbReference>
<evidence type="ECO:0000313" key="4">
    <source>
        <dbReference type="EMBL" id="CAH2086314.1"/>
    </source>
</evidence>
<keyword evidence="1" id="KW-1015">Disulfide bond</keyword>
<dbReference type="InterPro" id="IPR016186">
    <property type="entry name" value="C-type_lectin-like/link_sf"/>
</dbReference>
<name>A0AAU9TFE6_EUPED</name>
<dbReference type="PANTHER" id="PTHR22803">
    <property type="entry name" value="MANNOSE, PHOSPHOLIPASE, LECTIN RECEPTOR RELATED"/>
    <property type="match status" value="1"/>
</dbReference>
<dbReference type="Proteomes" id="UP001153954">
    <property type="component" value="Unassembled WGS sequence"/>
</dbReference>
<dbReference type="InterPro" id="IPR001304">
    <property type="entry name" value="C-type_lectin-like"/>
</dbReference>
<organism evidence="4 5">
    <name type="scientific">Euphydryas editha</name>
    <name type="common">Edith's checkerspot</name>
    <dbReference type="NCBI Taxonomy" id="104508"/>
    <lineage>
        <taxon>Eukaryota</taxon>
        <taxon>Metazoa</taxon>
        <taxon>Ecdysozoa</taxon>
        <taxon>Arthropoda</taxon>
        <taxon>Hexapoda</taxon>
        <taxon>Insecta</taxon>
        <taxon>Pterygota</taxon>
        <taxon>Neoptera</taxon>
        <taxon>Endopterygota</taxon>
        <taxon>Lepidoptera</taxon>
        <taxon>Glossata</taxon>
        <taxon>Ditrysia</taxon>
        <taxon>Papilionoidea</taxon>
        <taxon>Nymphalidae</taxon>
        <taxon>Nymphalinae</taxon>
        <taxon>Euphydryas</taxon>
    </lineage>
</organism>
<keyword evidence="2" id="KW-0732">Signal</keyword>
<evidence type="ECO:0000256" key="1">
    <source>
        <dbReference type="ARBA" id="ARBA00023157"/>
    </source>
</evidence>
<dbReference type="SMART" id="SM00034">
    <property type="entry name" value="CLECT"/>
    <property type="match status" value="2"/>
</dbReference>
<dbReference type="AlphaFoldDB" id="A0AAU9TFE6"/>
<feature type="domain" description="C-type lectin" evidence="3">
    <location>
        <begin position="43"/>
        <end position="156"/>
    </location>
</feature>
<feature type="chain" id="PRO_5043471248" description="C-type lectin domain-containing protein" evidence="2">
    <location>
        <begin position="23"/>
        <end position="337"/>
    </location>
</feature>
<comment type="caution">
    <text evidence="4">The sequence shown here is derived from an EMBL/GenBank/DDBJ whole genome shotgun (WGS) entry which is preliminary data.</text>
</comment>
<gene>
    <name evidence="4" type="ORF">EEDITHA_LOCUS2707</name>
</gene>
<evidence type="ECO:0000313" key="5">
    <source>
        <dbReference type="Proteomes" id="UP001153954"/>
    </source>
</evidence>
<evidence type="ECO:0000256" key="2">
    <source>
        <dbReference type="SAM" id="SignalP"/>
    </source>
</evidence>
<dbReference type="InterPro" id="IPR016187">
    <property type="entry name" value="CTDL_fold"/>
</dbReference>
<proteinExistence type="predicted"/>
<dbReference type="PROSITE" id="PS00615">
    <property type="entry name" value="C_TYPE_LECTIN_1"/>
    <property type="match status" value="2"/>
</dbReference>
<dbReference type="InterPro" id="IPR018378">
    <property type="entry name" value="C-type_lectin_CS"/>
</dbReference>
<feature type="signal peptide" evidence="2">
    <location>
        <begin position="1"/>
        <end position="22"/>
    </location>
</feature>
<sequence length="337" mass="38941">MLSIKCFIVVVILQYISQMTYSQPSVNYFRKDYKYIEETKSFYKIHTLHRTWQDANEKCAMEGAMLFYPDDDDEMNAVLSYWNKTQPFAIVFIGISTPNVRQVFETVDGLPINEVYNRWGPGEPNEAKNDNGCVILRRDGTLNDDHCESHYPFICKKTLSSLEWNTLCDIPYTGYEYVQKLGRCYKFHSTPMNWTDAYAACYTEQSYLAVINSQDEADYLVNLTNKTPKDKVEGNFLRGAVHLGFQFKKNRWQTVVRNMPLSDSGYNNWGGAQPDGKGEKKCGSMFYNGHLNDIHCDQKLFFICEHEIALLRNSIIQRFGDSKDRQVFTTAKSLAGM</sequence>
<evidence type="ECO:0000259" key="3">
    <source>
        <dbReference type="PROSITE" id="PS50041"/>
    </source>
</evidence>
<dbReference type="EMBL" id="CAKOGL010000005">
    <property type="protein sequence ID" value="CAH2086314.1"/>
    <property type="molecule type" value="Genomic_DNA"/>
</dbReference>
<dbReference type="PROSITE" id="PS50041">
    <property type="entry name" value="C_TYPE_LECTIN_2"/>
    <property type="match status" value="2"/>
</dbReference>
<dbReference type="Gene3D" id="3.10.100.10">
    <property type="entry name" value="Mannose-Binding Protein A, subunit A"/>
    <property type="match status" value="2"/>
</dbReference>
<dbReference type="CDD" id="cd00037">
    <property type="entry name" value="CLECT"/>
    <property type="match status" value="2"/>
</dbReference>
<keyword evidence="5" id="KW-1185">Reference proteome</keyword>
<dbReference type="Pfam" id="PF00059">
    <property type="entry name" value="Lectin_C"/>
    <property type="match status" value="2"/>
</dbReference>
<protein>
    <recommendedName>
        <fullName evidence="3">C-type lectin domain-containing protein</fullName>
    </recommendedName>
</protein>
<reference evidence="4" key="1">
    <citation type="submission" date="2022-03" db="EMBL/GenBank/DDBJ databases">
        <authorList>
            <person name="Tunstrom K."/>
        </authorList>
    </citation>
    <scope>NUCLEOTIDE SEQUENCE</scope>
</reference>
<dbReference type="SUPFAM" id="SSF56436">
    <property type="entry name" value="C-type lectin-like"/>
    <property type="match status" value="2"/>
</dbReference>
<accession>A0AAU9TFE6</accession>
<feature type="domain" description="C-type lectin" evidence="3">
    <location>
        <begin position="180"/>
        <end position="305"/>
    </location>
</feature>